<name>A0A2H3EN55_ARMGA</name>
<dbReference type="InParanoid" id="A0A2H3EN55"/>
<organism evidence="2 3">
    <name type="scientific">Armillaria gallica</name>
    <name type="common">Bulbous honey fungus</name>
    <name type="synonym">Armillaria bulbosa</name>
    <dbReference type="NCBI Taxonomy" id="47427"/>
    <lineage>
        <taxon>Eukaryota</taxon>
        <taxon>Fungi</taxon>
        <taxon>Dikarya</taxon>
        <taxon>Basidiomycota</taxon>
        <taxon>Agaricomycotina</taxon>
        <taxon>Agaricomycetes</taxon>
        <taxon>Agaricomycetidae</taxon>
        <taxon>Agaricales</taxon>
        <taxon>Marasmiineae</taxon>
        <taxon>Physalacriaceae</taxon>
        <taxon>Armillaria</taxon>
    </lineage>
</organism>
<evidence type="ECO:0000313" key="2">
    <source>
        <dbReference type="EMBL" id="PBL04573.1"/>
    </source>
</evidence>
<protein>
    <submittedName>
        <fullName evidence="2">Uncharacterized protein</fullName>
    </submittedName>
</protein>
<dbReference type="EMBL" id="KZ293644">
    <property type="protein sequence ID" value="PBL04573.1"/>
    <property type="molecule type" value="Genomic_DNA"/>
</dbReference>
<accession>A0A2H3EN55</accession>
<sequence length="86" mass="9700">MSTSEPLLPLHTDIRLVCRCQDKDTSLVDARIALVRALGNLEMDRSSNLMEPRPEDKLTPVQARPNEEDGLRKARQCQETSIPLCI</sequence>
<evidence type="ECO:0000313" key="3">
    <source>
        <dbReference type="Proteomes" id="UP000217790"/>
    </source>
</evidence>
<gene>
    <name evidence="2" type="ORF">ARMGADRAFT_1071020</name>
</gene>
<keyword evidence="3" id="KW-1185">Reference proteome</keyword>
<proteinExistence type="predicted"/>
<dbReference type="AlphaFoldDB" id="A0A2H3EN55"/>
<reference evidence="3" key="1">
    <citation type="journal article" date="2017" name="Nat. Ecol. Evol.">
        <title>Genome expansion and lineage-specific genetic innovations in the forest pathogenic fungi Armillaria.</title>
        <authorList>
            <person name="Sipos G."/>
            <person name="Prasanna A.N."/>
            <person name="Walter M.C."/>
            <person name="O'Connor E."/>
            <person name="Balint B."/>
            <person name="Krizsan K."/>
            <person name="Kiss B."/>
            <person name="Hess J."/>
            <person name="Varga T."/>
            <person name="Slot J."/>
            <person name="Riley R."/>
            <person name="Boka B."/>
            <person name="Rigling D."/>
            <person name="Barry K."/>
            <person name="Lee J."/>
            <person name="Mihaltcheva S."/>
            <person name="LaButti K."/>
            <person name="Lipzen A."/>
            <person name="Waldron R."/>
            <person name="Moloney N.M."/>
            <person name="Sperisen C."/>
            <person name="Kredics L."/>
            <person name="Vagvoelgyi C."/>
            <person name="Patrignani A."/>
            <person name="Fitzpatrick D."/>
            <person name="Nagy I."/>
            <person name="Doyle S."/>
            <person name="Anderson J.B."/>
            <person name="Grigoriev I.V."/>
            <person name="Gueldener U."/>
            <person name="Muensterkoetter M."/>
            <person name="Nagy L.G."/>
        </authorList>
    </citation>
    <scope>NUCLEOTIDE SEQUENCE [LARGE SCALE GENOMIC DNA]</scope>
    <source>
        <strain evidence="3">Ar21-2</strain>
    </source>
</reference>
<evidence type="ECO:0000256" key="1">
    <source>
        <dbReference type="SAM" id="MobiDB-lite"/>
    </source>
</evidence>
<feature type="region of interest" description="Disordered" evidence="1">
    <location>
        <begin position="46"/>
        <end position="74"/>
    </location>
</feature>
<dbReference type="Proteomes" id="UP000217790">
    <property type="component" value="Unassembled WGS sequence"/>
</dbReference>